<proteinExistence type="predicted"/>
<dbReference type="HOGENOM" id="CLU_643371_0_0_1"/>
<evidence type="ECO:0000313" key="3">
    <source>
        <dbReference type="Proteomes" id="UP000030746"/>
    </source>
</evidence>
<feature type="compositionally biased region" description="Polar residues" evidence="1">
    <location>
        <begin position="217"/>
        <end position="228"/>
    </location>
</feature>
<reference evidence="2 3" key="1">
    <citation type="journal article" date="2013" name="Nature">
        <title>Insights into bilaterian evolution from three spiralian genomes.</title>
        <authorList>
            <person name="Simakov O."/>
            <person name="Marletaz F."/>
            <person name="Cho S.J."/>
            <person name="Edsinger-Gonzales E."/>
            <person name="Havlak P."/>
            <person name="Hellsten U."/>
            <person name="Kuo D.H."/>
            <person name="Larsson T."/>
            <person name="Lv J."/>
            <person name="Arendt D."/>
            <person name="Savage R."/>
            <person name="Osoegawa K."/>
            <person name="de Jong P."/>
            <person name="Grimwood J."/>
            <person name="Chapman J.A."/>
            <person name="Shapiro H."/>
            <person name="Aerts A."/>
            <person name="Otillar R.P."/>
            <person name="Terry A.Y."/>
            <person name="Boore J.L."/>
            <person name="Grigoriev I.V."/>
            <person name="Lindberg D.R."/>
            <person name="Seaver E.C."/>
            <person name="Weisblat D.A."/>
            <person name="Putnam N.H."/>
            <person name="Rokhsar D.S."/>
        </authorList>
    </citation>
    <scope>NUCLEOTIDE SEQUENCE [LARGE SCALE GENOMIC DNA]</scope>
</reference>
<feature type="compositionally biased region" description="Basic and acidic residues" evidence="1">
    <location>
        <begin position="189"/>
        <end position="206"/>
    </location>
</feature>
<feature type="compositionally biased region" description="Basic and acidic residues" evidence="1">
    <location>
        <begin position="269"/>
        <end position="278"/>
    </location>
</feature>
<feature type="compositionally biased region" description="Acidic residues" evidence="1">
    <location>
        <begin position="306"/>
        <end position="324"/>
    </location>
</feature>
<name>V3ZN97_LOTGI</name>
<feature type="compositionally biased region" description="Polar residues" evidence="1">
    <location>
        <begin position="352"/>
        <end position="362"/>
    </location>
</feature>
<dbReference type="OrthoDB" id="413460at2759"/>
<dbReference type="CDD" id="cd21397">
    <property type="entry name" value="cc_ERCC-6_N"/>
    <property type="match status" value="1"/>
</dbReference>
<evidence type="ECO:0000256" key="1">
    <source>
        <dbReference type="SAM" id="MobiDB-lite"/>
    </source>
</evidence>
<dbReference type="Proteomes" id="UP000030746">
    <property type="component" value="Unassembled WGS sequence"/>
</dbReference>
<dbReference type="InterPro" id="IPR059240">
    <property type="entry name" value="cc_ERCC-6_N"/>
</dbReference>
<dbReference type="RefSeq" id="XP_009065045.1">
    <property type="nucleotide sequence ID" value="XM_009066797.1"/>
</dbReference>
<feature type="region of interest" description="Disordered" evidence="1">
    <location>
        <begin position="302"/>
        <end position="362"/>
    </location>
</feature>
<dbReference type="GeneID" id="20236643"/>
<dbReference type="AlphaFoldDB" id="V3ZN97"/>
<accession>V3ZN97</accession>
<feature type="region of interest" description="Disordered" evidence="1">
    <location>
        <begin position="1"/>
        <end position="23"/>
    </location>
</feature>
<feature type="compositionally biased region" description="Basic and acidic residues" evidence="1">
    <location>
        <begin position="251"/>
        <end position="261"/>
    </location>
</feature>
<gene>
    <name evidence="2" type="ORF">LOTGIDRAFT_155215</name>
</gene>
<sequence length="427" mass="48249">MADPRENMDTSSDNQKGKGVGIQIIPLPEKEKEAPKQQNEETFNIDTNLIPKSSLKETEMVELAGLGLNIFNQDEFEQGVMNQVGQALAEEEEKRIRKIIEKELKGVEDDIKQTKADLVHIVKVVAQWSRSDQSSPEVKRRLEIVNKSKDVKLKQMKKLVSRKKVLEAKLLGVDIDSSDEDDDGIGQILKKEGGGFSETERERMIRVGEMTPFGTIISDSSSKQAKPSTSKEEEPAEDKKEKLRKYLLSKLEQKKGLKRQSETASEETSPEKKSKADALDNSESAEVIQARLERRRKILPIGVQPEDVEEEEEGEIVDDDGDEDYVPHDNDLVDSDEEIATGSKGSDKTISKSKNISAKVSSTKMKVKKPVVFRKTKDDGDEKYFHKRIREFQKEELAKQKEEGESEEDEEFDGGLVVPGRIWSKLF</sequence>
<feature type="region of interest" description="Disordered" evidence="1">
    <location>
        <begin position="181"/>
        <end position="284"/>
    </location>
</feature>
<organism evidence="2 3">
    <name type="scientific">Lottia gigantea</name>
    <name type="common">Giant owl limpet</name>
    <dbReference type="NCBI Taxonomy" id="225164"/>
    <lineage>
        <taxon>Eukaryota</taxon>
        <taxon>Metazoa</taxon>
        <taxon>Spiralia</taxon>
        <taxon>Lophotrochozoa</taxon>
        <taxon>Mollusca</taxon>
        <taxon>Gastropoda</taxon>
        <taxon>Patellogastropoda</taxon>
        <taxon>Lottioidea</taxon>
        <taxon>Lottiidae</taxon>
        <taxon>Lottia</taxon>
    </lineage>
</organism>
<keyword evidence="3" id="KW-1185">Reference proteome</keyword>
<protein>
    <submittedName>
        <fullName evidence="2">Uncharacterized protein</fullName>
    </submittedName>
</protein>
<dbReference type="STRING" id="225164.V3ZN97"/>
<feature type="compositionally biased region" description="Basic and acidic residues" evidence="1">
    <location>
        <begin position="229"/>
        <end position="241"/>
    </location>
</feature>
<feature type="non-terminal residue" evidence="2">
    <location>
        <position position="427"/>
    </location>
</feature>
<dbReference type="EMBL" id="KB203566">
    <property type="protein sequence ID" value="ESO83915.1"/>
    <property type="molecule type" value="Genomic_DNA"/>
</dbReference>
<dbReference type="KEGG" id="lgi:LOTGIDRAFT_155215"/>
<dbReference type="CTD" id="20236643"/>
<evidence type="ECO:0000313" key="2">
    <source>
        <dbReference type="EMBL" id="ESO83915.1"/>
    </source>
</evidence>